<dbReference type="AlphaFoldDB" id="A0ABD6ESY4"/>
<protein>
    <submittedName>
        <fullName evidence="2">Uncharacterized protein</fullName>
    </submittedName>
</protein>
<feature type="signal peptide" evidence="1">
    <location>
        <begin position="1"/>
        <end position="18"/>
    </location>
</feature>
<accession>A0ABD6ESY4</accession>
<feature type="chain" id="PRO_5044823686" evidence="1">
    <location>
        <begin position="19"/>
        <end position="76"/>
    </location>
</feature>
<keyword evidence="1" id="KW-0732">Signal</keyword>
<evidence type="ECO:0000256" key="1">
    <source>
        <dbReference type="SAM" id="SignalP"/>
    </source>
</evidence>
<evidence type="ECO:0000313" key="2">
    <source>
        <dbReference type="EMBL" id="MFH4981279.1"/>
    </source>
</evidence>
<comment type="caution">
    <text evidence="2">The sequence shown here is derived from an EMBL/GenBank/DDBJ whole genome shotgun (WGS) entry which is preliminary data.</text>
</comment>
<name>A0ABD6ESY4_9BILA</name>
<keyword evidence="3" id="KW-1185">Reference proteome</keyword>
<proteinExistence type="predicted"/>
<dbReference type="Proteomes" id="UP001608902">
    <property type="component" value="Unassembled WGS sequence"/>
</dbReference>
<organism evidence="2 3">
    <name type="scientific">Gnathostoma spinigerum</name>
    <dbReference type="NCBI Taxonomy" id="75299"/>
    <lineage>
        <taxon>Eukaryota</taxon>
        <taxon>Metazoa</taxon>
        <taxon>Ecdysozoa</taxon>
        <taxon>Nematoda</taxon>
        <taxon>Chromadorea</taxon>
        <taxon>Rhabditida</taxon>
        <taxon>Spirurina</taxon>
        <taxon>Gnathostomatomorpha</taxon>
        <taxon>Gnathostomatoidea</taxon>
        <taxon>Gnathostomatidae</taxon>
        <taxon>Gnathostoma</taxon>
    </lineage>
</organism>
<gene>
    <name evidence="2" type="ORF">AB6A40_007988</name>
</gene>
<reference evidence="2 3" key="1">
    <citation type="submission" date="2024-08" db="EMBL/GenBank/DDBJ databases">
        <title>Gnathostoma spinigerum genome.</title>
        <authorList>
            <person name="Gonzalez-Bertolin B."/>
            <person name="Monzon S."/>
            <person name="Zaballos A."/>
            <person name="Jimenez P."/>
            <person name="Dekumyoy P."/>
            <person name="Varona S."/>
            <person name="Cuesta I."/>
            <person name="Sumanam S."/>
            <person name="Adisakwattana P."/>
            <person name="Gasser R.B."/>
            <person name="Hernandez-Gonzalez A."/>
            <person name="Young N.D."/>
            <person name="Perteguer M.J."/>
        </authorList>
    </citation>
    <scope>NUCLEOTIDE SEQUENCE [LARGE SCALE GENOMIC DNA]</scope>
    <source>
        <strain evidence="2">AL3</strain>
        <tissue evidence="2">Liver</tissue>
    </source>
</reference>
<evidence type="ECO:0000313" key="3">
    <source>
        <dbReference type="Proteomes" id="UP001608902"/>
    </source>
</evidence>
<sequence length="76" mass="8709">MMLHRLIFTIEMIDLAVLTFCTKENAIRDQNNMVIACGTEEEVWSPKRCPRDSLCFSTSDSIYRICCPVARAADYT</sequence>
<dbReference type="EMBL" id="JBGFUD010006919">
    <property type="protein sequence ID" value="MFH4981279.1"/>
    <property type="molecule type" value="Genomic_DNA"/>
</dbReference>